<dbReference type="PANTHER" id="PTHR42685">
    <property type="entry name" value="GERANYLGERANYL DIPHOSPHATE REDUCTASE"/>
    <property type="match status" value="1"/>
</dbReference>
<feature type="domain" description="FAD-binding" evidence="1">
    <location>
        <begin position="5"/>
        <end position="338"/>
    </location>
</feature>
<evidence type="ECO:0000313" key="3">
    <source>
        <dbReference type="Proteomes" id="UP001500979"/>
    </source>
</evidence>
<dbReference type="Proteomes" id="UP001500979">
    <property type="component" value="Unassembled WGS sequence"/>
</dbReference>
<dbReference type="InterPro" id="IPR050407">
    <property type="entry name" value="Geranylgeranyl_reductase"/>
</dbReference>
<reference evidence="2 3" key="1">
    <citation type="journal article" date="2019" name="Int. J. Syst. Evol. Microbiol.">
        <title>The Global Catalogue of Microorganisms (GCM) 10K type strain sequencing project: providing services to taxonomists for standard genome sequencing and annotation.</title>
        <authorList>
            <consortium name="The Broad Institute Genomics Platform"/>
            <consortium name="The Broad Institute Genome Sequencing Center for Infectious Disease"/>
            <person name="Wu L."/>
            <person name="Ma J."/>
        </authorList>
    </citation>
    <scope>NUCLEOTIDE SEQUENCE [LARGE SCALE GENOMIC DNA]</scope>
    <source>
        <strain evidence="2 3">JCM 9383</strain>
    </source>
</reference>
<dbReference type="SUPFAM" id="SSF51905">
    <property type="entry name" value="FAD/NAD(P)-binding domain"/>
    <property type="match status" value="1"/>
</dbReference>
<dbReference type="RefSeq" id="WP_344679343.1">
    <property type="nucleotide sequence ID" value="NZ_BAAAUX010000011.1"/>
</dbReference>
<dbReference type="Gene3D" id="3.50.50.60">
    <property type="entry name" value="FAD/NAD(P)-binding domain"/>
    <property type="match status" value="1"/>
</dbReference>
<dbReference type="InterPro" id="IPR002938">
    <property type="entry name" value="FAD-bd"/>
</dbReference>
<evidence type="ECO:0000259" key="1">
    <source>
        <dbReference type="Pfam" id="PF01494"/>
    </source>
</evidence>
<dbReference type="Pfam" id="PF01494">
    <property type="entry name" value="FAD_binding_3"/>
    <property type="match status" value="1"/>
</dbReference>
<name>A0ABN3VCB8_9PSEU</name>
<sequence>MNDTYDVVINGASVAGCTAAVLFARRGAKVALLERRSDVNAYKVLCTHYIQPAGHPVLAELGLVAELEAVGAVRNSAKYWTRWGWIKPEDRVGPDVLPHGYNVRRETLDPMLRRLAAETKGVDLLLGHTVNELITDDGRVVGVAGSAGGERFEVRAKLVVGADGKDSTIAKLADTPSETTPNNRFSYFAHFRGLPRPDGHIAKAYYLEPDNAYVMPNDDDVTIISVLPSMERLGEFKADLEGAYRRFVKALPEAPDIDNAERVGKIVGTINYPLITRQSTGPGYALVGDAALTSDPLAAVGCAWAMQSAHWLAESASSAVLGYGDLGTALGAYRKKRAEKLKAHAHLIADYATARPFNRIERFTFSAAARDARMAEHFHVFGSRLMSVPDFLSPWAVARCSMVNGKALFRSQPQPSAAPERVLAGRGA</sequence>
<accession>A0ABN3VCB8</accession>
<comment type="caution">
    <text evidence="2">The sequence shown here is derived from an EMBL/GenBank/DDBJ whole genome shotgun (WGS) entry which is preliminary data.</text>
</comment>
<protein>
    <recommendedName>
        <fullName evidence="1">FAD-binding domain-containing protein</fullName>
    </recommendedName>
</protein>
<dbReference type="PANTHER" id="PTHR42685:SF18">
    <property type="entry name" value="DIGERANYLGERANYLGLYCEROPHOSPHOLIPID REDUCTASE"/>
    <property type="match status" value="1"/>
</dbReference>
<evidence type="ECO:0000313" key="2">
    <source>
        <dbReference type="EMBL" id="GAA2786286.1"/>
    </source>
</evidence>
<gene>
    <name evidence="2" type="ORF">GCM10010470_20690</name>
</gene>
<dbReference type="PRINTS" id="PR00420">
    <property type="entry name" value="RNGMNOXGNASE"/>
</dbReference>
<proteinExistence type="predicted"/>
<keyword evidence="3" id="KW-1185">Reference proteome</keyword>
<organism evidence="2 3">
    <name type="scientific">Saccharopolyspora taberi</name>
    <dbReference type="NCBI Taxonomy" id="60895"/>
    <lineage>
        <taxon>Bacteria</taxon>
        <taxon>Bacillati</taxon>
        <taxon>Actinomycetota</taxon>
        <taxon>Actinomycetes</taxon>
        <taxon>Pseudonocardiales</taxon>
        <taxon>Pseudonocardiaceae</taxon>
        <taxon>Saccharopolyspora</taxon>
    </lineage>
</organism>
<dbReference type="InterPro" id="IPR036188">
    <property type="entry name" value="FAD/NAD-bd_sf"/>
</dbReference>
<dbReference type="EMBL" id="BAAAUX010000011">
    <property type="protein sequence ID" value="GAA2786286.1"/>
    <property type="molecule type" value="Genomic_DNA"/>
</dbReference>